<gene>
    <name evidence="2" type="ORF">C6N75_26825</name>
</gene>
<dbReference type="Proteomes" id="UP000239322">
    <property type="component" value="Unassembled WGS sequence"/>
</dbReference>
<evidence type="ECO:0000313" key="2">
    <source>
        <dbReference type="EMBL" id="PRH76215.1"/>
    </source>
</evidence>
<dbReference type="RefSeq" id="WP_105871465.1">
    <property type="nucleotide sequence ID" value="NZ_PVLV01000547.1"/>
</dbReference>
<evidence type="ECO:0000256" key="1">
    <source>
        <dbReference type="SAM" id="MobiDB-lite"/>
    </source>
</evidence>
<feature type="compositionally biased region" description="Basic and acidic residues" evidence="1">
    <location>
        <begin position="1"/>
        <end position="22"/>
    </location>
</feature>
<evidence type="ECO:0000313" key="3">
    <source>
        <dbReference type="Proteomes" id="UP000239322"/>
    </source>
</evidence>
<organism evidence="2 3">
    <name type="scientific">Streptomyces solincola</name>
    <dbReference type="NCBI Taxonomy" id="2100817"/>
    <lineage>
        <taxon>Bacteria</taxon>
        <taxon>Bacillati</taxon>
        <taxon>Actinomycetota</taxon>
        <taxon>Actinomycetes</taxon>
        <taxon>Kitasatosporales</taxon>
        <taxon>Streptomycetaceae</taxon>
        <taxon>Streptomyces</taxon>
    </lineage>
</organism>
<feature type="region of interest" description="Disordered" evidence="1">
    <location>
        <begin position="163"/>
        <end position="379"/>
    </location>
</feature>
<evidence type="ECO:0008006" key="4">
    <source>
        <dbReference type="Google" id="ProtNLM"/>
    </source>
</evidence>
<proteinExistence type="predicted"/>
<accession>A0A2S9PP73</accession>
<feature type="compositionally biased region" description="Low complexity" evidence="1">
    <location>
        <begin position="163"/>
        <end position="173"/>
    </location>
</feature>
<feature type="compositionally biased region" description="Low complexity" evidence="1">
    <location>
        <begin position="80"/>
        <end position="93"/>
    </location>
</feature>
<dbReference type="EMBL" id="PVLV01000547">
    <property type="protein sequence ID" value="PRH76215.1"/>
    <property type="molecule type" value="Genomic_DNA"/>
</dbReference>
<feature type="region of interest" description="Disordered" evidence="1">
    <location>
        <begin position="71"/>
        <end position="122"/>
    </location>
</feature>
<reference evidence="2 3" key="1">
    <citation type="submission" date="2018-03" db="EMBL/GenBank/DDBJ databases">
        <title>Novel Streptomyces sp. from soil.</title>
        <authorList>
            <person name="Tan G.Y.A."/>
            <person name="Lee Z.Y."/>
        </authorList>
    </citation>
    <scope>NUCLEOTIDE SEQUENCE [LARGE SCALE GENOMIC DNA]</scope>
    <source>
        <strain evidence="2 3">ST5x</strain>
    </source>
</reference>
<feature type="compositionally biased region" description="Low complexity" evidence="1">
    <location>
        <begin position="105"/>
        <end position="122"/>
    </location>
</feature>
<name>A0A2S9PP73_9ACTN</name>
<feature type="region of interest" description="Disordered" evidence="1">
    <location>
        <begin position="1"/>
        <end position="36"/>
    </location>
</feature>
<comment type="caution">
    <text evidence="2">The sequence shown here is derived from an EMBL/GenBank/DDBJ whole genome shotgun (WGS) entry which is preliminary data.</text>
</comment>
<keyword evidence="3" id="KW-1185">Reference proteome</keyword>
<dbReference type="AlphaFoldDB" id="A0A2S9PP73"/>
<dbReference type="OrthoDB" id="4338553at2"/>
<protein>
    <recommendedName>
        <fullName evidence="4">Extensin</fullName>
    </recommendedName>
</protein>
<sequence length="379" mass="37657">MADERNAWLDHDAAEKLLRGEPVHPAGPRAADADPARRLSQALAAVRAAHAPQPPPGRELPGEAAALAAFRAAAGEREAQGAAATGDATAAAGKAREEARDELGPVRLGPRPARPAPSRRAGNWARGLRWGLAASVAGLAVGGVAVAAGTGVLPVLGKAHEPLPSASVSAAPPSSEPPTPVAPTGSGGTDPSPRPSDGGAPGPGSPSPEDSAPGPRAGDPEADPRRPGASAATPGGPEDGTAPERSEGPGEDTAGPGERDRGQPDAGAGATWLERTVRACRDYRSGKLDPDRTALLESDARGRANIERFCDRLLDSPAGGEDDGDGEDAGPGGGTWHDGGGRDGAPGRGHGGSGARPSVTLRPLDPALTSGVTRLTAGV</sequence>
<feature type="compositionally biased region" description="Basic and acidic residues" evidence="1">
    <location>
        <begin position="275"/>
        <end position="314"/>
    </location>
</feature>
<feature type="compositionally biased region" description="Basic and acidic residues" evidence="1">
    <location>
        <begin position="94"/>
        <end position="104"/>
    </location>
</feature>
<feature type="compositionally biased region" description="Gly residues" evidence="1">
    <location>
        <begin position="329"/>
        <end position="354"/>
    </location>
</feature>